<evidence type="ECO:0000256" key="3">
    <source>
        <dbReference type="ARBA" id="ARBA00022989"/>
    </source>
</evidence>
<dbReference type="InterPro" id="IPR037185">
    <property type="entry name" value="EmrE-like"/>
</dbReference>
<keyword evidence="2 5" id="KW-0812">Transmembrane</keyword>
<sequence>MIGTLISFSLMAIGARELSGNISTYQVLLVRSVIGLCVVSFLIFASKKKELFSTNRLPLHSLRNVFHFGGQFGWFVGIGLLPLSEVFALEFTVPLWTALLASLFLGESLTLKKMMAIALGLLGVVIIVQPTQDVMNAGAIVVLCAAFCYAVAHTSTKSLASTEAPLTILFYMCLIQLPIGLVLSWQTWKMPSALESVWLLLVALSALSAHYCLTKAMKNAEVTLVMILDFFRLPAIAVVGILLYDEPLTPALIIGGVVMLFGNLLVTYKSNRRNQ</sequence>
<feature type="transmembrane region" description="Helical" evidence="5">
    <location>
        <begin position="197"/>
        <end position="213"/>
    </location>
</feature>
<protein>
    <recommendedName>
        <fullName evidence="6">EamA domain-containing protein</fullName>
    </recommendedName>
</protein>
<dbReference type="Proteomes" id="UP000235746">
    <property type="component" value="Unassembled WGS sequence"/>
</dbReference>
<keyword evidence="3 5" id="KW-1133">Transmembrane helix</keyword>
<name>A0A2N7IJ76_9VIBR</name>
<feature type="domain" description="EamA" evidence="6">
    <location>
        <begin position="2"/>
        <end position="128"/>
    </location>
</feature>
<evidence type="ECO:0000259" key="6">
    <source>
        <dbReference type="Pfam" id="PF00892"/>
    </source>
</evidence>
<dbReference type="Pfam" id="PF00892">
    <property type="entry name" value="EamA"/>
    <property type="match status" value="2"/>
</dbReference>
<reference evidence="8" key="1">
    <citation type="submission" date="2016-07" db="EMBL/GenBank/DDBJ databases">
        <title>Nontailed viruses are major unrecognized killers of bacteria in the ocean.</title>
        <authorList>
            <person name="Kauffman K."/>
            <person name="Hussain F."/>
            <person name="Yang J."/>
            <person name="Arevalo P."/>
            <person name="Brown J."/>
            <person name="Cutler M."/>
            <person name="Kelly L."/>
            <person name="Polz M.F."/>
        </authorList>
    </citation>
    <scope>NUCLEOTIDE SEQUENCE [LARGE SCALE GENOMIC DNA]</scope>
    <source>
        <strain evidence="8">10N.261.51.B8</strain>
    </source>
</reference>
<feature type="transmembrane region" description="Helical" evidence="5">
    <location>
        <begin position="24"/>
        <end position="44"/>
    </location>
</feature>
<proteinExistence type="predicted"/>
<keyword evidence="4 5" id="KW-0472">Membrane</keyword>
<feature type="transmembrane region" description="Helical" evidence="5">
    <location>
        <begin position="113"/>
        <end position="128"/>
    </location>
</feature>
<feature type="transmembrane region" description="Helical" evidence="5">
    <location>
        <begin position="87"/>
        <end position="106"/>
    </location>
</feature>
<feature type="transmembrane region" description="Helical" evidence="5">
    <location>
        <begin position="164"/>
        <end position="185"/>
    </location>
</feature>
<dbReference type="GO" id="GO:0016020">
    <property type="term" value="C:membrane"/>
    <property type="evidence" value="ECO:0007669"/>
    <property type="project" value="UniProtKB-SubCell"/>
</dbReference>
<dbReference type="PANTHER" id="PTHR22911">
    <property type="entry name" value="ACYL-MALONYL CONDENSING ENZYME-RELATED"/>
    <property type="match status" value="1"/>
</dbReference>
<feature type="transmembrane region" description="Helical" evidence="5">
    <location>
        <begin position="225"/>
        <end position="244"/>
    </location>
</feature>
<dbReference type="PANTHER" id="PTHR22911:SF6">
    <property type="entry name" value="SOLUTE CARRIER FAMILY 35 MEMBER G1"/>
    <property type="match status" value="1"/>
</dbReference>
<organism evidence="7 8">
    <name type="scientific">Vibrio lentus</name>
    <dbReference type="NCBI Taxonomy" id="136468"/>
    <lineage>
        <taxon>Bacteria</taxon>
        <taxon>Pseudomonadati</taxon>
        <taxon>Pseudomonadota</taxon>
        <taxon>Gammaproteobacteria</taxon>
        <taxon>Vibrionales</taxon>
        <taxon>Vibrionaceae</taxon>
        <taxon>Vibrio</taxon>
    </lineage>
</organism>
<dbReference type="SUPFAM" id="SSF103481">
    <property type="entry name" value="Multidrug resistance efflux transporter EmrE"/>
    <property type="match status" value="2"/>
</dbReference>
<accession>A0A2N7IJ76</accession>
<evidence type="ECO:0000256" key="1">
    <source>
        <dbReference type="ARBA" id="ARBA00004141"/>
    </source>
</evidence>
<feature type="transmembrane region" description="Helical" evidence="5">
    <location>
        <begin position="65"/>
        <end position="81"/>
    </location>
</feature>
<evidence type="ECO:0000313" key="7">
    <source>
        <dbReference type="EMBL" id="PML57811.1"/>
    </source>
</evidence>
<evidence type="ECO:0000256" key="2">
    <source>
        <dbReference type="ARBA" id="ARBA00022692"/>
    </source>
</evidence>
<feature type="transmembrane region" description="Helical" evidence="5">
    <location>
        <begin position="134"/>
        <end position="152"/>
    </location>
</feature>
<feature type="domain" description="EamA" evidence="6">
    <location>
        <begin position="137"/>
        <end position="267"/>
    </location>
</feature>
<evidence type="ECO:0000256" key="5">
    <source>
        <dbReference type="SAM" id="Phobius"/>
    </source>
</evidence>
<dbReference type="RefSeq" id="WP_102558213.1">
    <property type="nucleotide sequence ID" value="NZ_MCYL01000010.1"/>
</dbReference>
<comment type="subcellular location">
    <subcellularLocation>
        <location evidence="1">Membrane</location>
        <topology evidence="1">Multi-pass membrane protein</topology>
    </subcellularLocation>
</comment>
<evidence type="ECO:0000313" key="8">
    <source>
        <dbReference type="Proteomes" id="UP000235746"/>
    </source>
</evidence>
<dbReference type="AlphaFoldDB" id="A0A2N7IJ76"/>
<dbReference type="InterPro" id="IPR000620">
    <property type="entry name" value="EamA_dom"/>
</dbReference>
<comment type="caution">
    <text evidence="7">The sequence shown here is derived from an EMBL/GenBank/DDBJ whole genome shotgun (WGS) entry which is preliminary data.</text>
</comment>
<evidence type="ECO:0000256" key="4">
    <source>
        <dbReference type="ARBA" id="ARBA00023136"/>
    </source>
</evidence>
<feature type="transmembrane region" description="Helical" evidence="5">
    <location>
        <begin position="250"/>
        <end position="268"/>
    </location>
</feature>
<dbReference type="EMBL" id="MCYL01000010">
    <property type="protein sequence ID" value="PML57811.1"/>
    <property type="molecule type" value="Genomic_DNA"/>
</dbReference>
<gene>
    <name evidence="7" type="ORF">BCT74_18095</name>
</gene>